<sequence length="228" mass="25305">MLVSAPFAGPVSFPLLVAKVLGHIDFDLENSCNSDKVGDVILDSITNVAKNRREGYKIVAGIYVRMYSLLGNKESKVIYTIRQGTLADYNARLYAKITGKSVINTTLVDALSKAESGGLAIVGIEAKVGELLEEELKKLGYLAPQCVIYSRINADKVLEAYEEGIRLMKERKNEASLIISSASNYYSQDIMKKIIHIYNHQLTTNKDDLRKSINVYSLVLPDVKELEV</sequence>
<evidence type="ECO:0008006" key="3">
    <source>
        <dbReference type="Google" id="ProtNLM"/>
    </source>
</evidence>
<organism evidence="1 2">
    <name type="scientific">Saccharolobus caldissimus</name>
    <dbReference type="NCBI Taxonomy" id="1702097"/>
    <lineage>
        <taxon>Archaea</taxon>
        <taxon>Thermoproteota</taxon>
        <taxon>Thermoprotei</taxon>
        <taxon>Sulfolobales</taxon>
        <taxon>Sulfolobaceae</taxon>
        <taxon>Saccharolobus</taxon>
    </lineage>
</organism>
<dbReference type="EMBL" id="AP025226">
    <property type="protein sequence ID" value="BDB98244.1"/>
    <property type="molecule type" value="Genomic_DNA"/>
</dbReference>
<keyword evidence="2" id="KW-1185">Reference proteome</keyword>
<proteinExistence type="predicted"/>
<evidence type="ECO:0000313" key="1">
    <source>
        <dbReference type="EMBL" id="BDB98244.1"/>
    </source>
</evidence>
<dbReference type="Gene3D" id="3.40.190.200">
    <property type="match status" value="1"/>
</dbReference>
<evidence type="ECO:0000313" key="2">
    <source>
        <dbReference type="Proteomes" id="UP001319921"/>
    </source>
</evidence>
<dbReference type="RefSeq" id="WP_229572158.1">
    <property type="nucleotide sequence ID" value="NZ_AP025226.1"/>
</dbReference>
<dbReference type="Proteomes" id="UP001319921">
    <property type="component" value="Chromosome"/>
</dbReference>
<dbReference type="KEGG" id="scas:SACC_12610"/>
<protein>
    <recommendedName>
        <fullName evidence="3">DUF3834 domain-containing protein</fullName>
    </recommendedName>
</protein>
<dbReference type="AlphaFoldDB" id="A0AAQ4CR13"/>
<dbReference type="InterPro" id="IPR024533">
    <property type="entry name" value="DUF3834"/>
</dbReference>
<gene>
    <name evidence="1" type="ORF">SACC_12610</name>
</gene>
<dbReference type="GeneID" id="68866000"/>
<name>A0AAQ4CR13_9CREN</name>
<accession>A0AAQ4CR13</accession>
<reference evidence="1 2" key="1">
    <citation type="journal article" date="2022" name="Microbiol. Resour. Announc.">
        <title>Complete Genome Sequence of the Hyperthermophilic and Acidophilic Archaeon Saccharolobus caldissimus Strain HS-3T.</title>
        <authorList>
            <person name="Sakai H.D."/>
            <person name="Kurosawa N."/>
        </authorList>
    </citation>
    <scope>NUCLEOTIDE SEQUENCE [LARGE SCALE GENOMIC DNA]</scope>
    <source>
        <strain evidence="1 2">JCM32116</strain>
    </source>
</reference>
<dbReference type="Pfam" id="PF12916">
    <property type="entry name" value="DUF3834"/>
    <property type="match status" value="1"/>
</dbReference>